<dbReference type="Gene3D" id="3.30.70.2850">
    <property type="match status" value="1"/>
</dbReference>
<evidence type="ECO:0000313" key="2">
    <source>
        <dbReference type="EMBL" id="KAH3813895.1"/>
    </source>
</evidence>
<dbReference type="EMBL" id="JAIWYP010000006">
    <property type="protein sequence ID" value="KAH3813895.1"/>
    <property type="molecule type" value="Genomic_DNA"/>
</dbReference>
<dbReference type="Proteomes" id="UP000828390">
    <property type="component" value="Unassembled WGS sequence"/>
</dbReference>
<feature type="compositionally biased region" description="Acidic residues" evidence="1">
    <location>
        <begin position="78"/>
        <end position="87"/>
    </location>
</feature>
<sequence length="98" mass="11274">MMLRFITITIPLMAMMKKKLRIIMCIHLKCINVVGVIHEEKEEEEEYEEDDGDDDDDDEDDDDDDDNDKYDAVAAAAADDDDDDDNFGDNCRDVNTYS</sequence>
<dbReference type="AlphaFoldDB" id="A0A9D4GB62"/>
<evidence type="ECO:0000313" key="3">
    <source>
        <dbReference type="Proteomes" id="UP000828390"/>
    </source>
</evidence>
<gene>
    <name evidence="2" type="ORF">DPMN_142365</name>
</gene>
<reference evidence="2" key="1">
    <citation type="journal article" date="2019" name="bioRxiv">
        <title>The Genome of the Zebra Mussel, Dreissena polymorpha: A Resource for Invasive Species Research.</title>
        <authorList>
            <person name="McCartney M.A."/>
            <person name="Auch B."/>
            <person name="Kono T."/>
            <person name="Mallez S."/>
            <person name="Zhang Y."/>
            <person name="Obille A."/>
            <person name="Becker A."/>
            <person name="Abrahante J.E."/>
            <person name="Garbe J."/>
            <person name="Badalamenti J.P."/>
            <person name="Herman A."/>
            <person name="Mangelson H."/>
            <person name="Liachko I."/>
            <person name="Sullivan S."/>
            <person name="Sone E.D."/>
            <person name="Koren S."/>
            <person name="Silverstein K.A.T."/>
            <person name="Beckman K.B."/>
            <person name="Gohl D.M."/>
        </authorList>
    </citation>
    <scope>NUCLEOTIDE SEQUENCE</scope>
    <source>
        <strain evidence="2">Duluth1</strain>
        <tissue evidence="2">Whole animal</tissue>
    </source>
</reference>
<organism evidence="2 3">
    <name type="scientific">Dreissena polymorpha</name>
    <name type="common">Zebra mussel</name>
    <name type="synonym">Mytilus polymorpha</name>
    <dbReference type="NCBI Taxonomy" id="45954"/>
    <lineage>
        <taxon>Eukaryota</taxon>
        <taxon>Metazoa</taxon>
        <taxon>Spiralia</taxon>
        <taxon>Lophotrochozoa</taxon>
        <taxon>Mollusca</taxon>
        <taxon>Bivalvia</taxon>
        <taxon>Autobranchia</taxon>
        <taxon>Heteroconchia</taxon>
        <taxon>Euheterodonta</taxon>
        <taxon>Imparidentia</taxon>
        <taxon>Neoheterodontei</taxon>
        <taxon>Myida</taxon>
        <taxon>Dreissenoidea</taxon>
        <taxon>Dreissenidae</taxon>
        <taxon>Dreissena</taxon>
    </lineage>
</organism>
<evidence type="ECO:0000256" key="1">
    <source>
        <dbReference type="SAM" id="MobiDB-lite"/>
    </source>
</evidence>
<comment type="caution">
    <text evidence="2">The sequence shown here is derived from an EMBL/GenBank/DDBJ whole genome shotgun (WGS) entry which is preliminary data.</text>
</comment>
<feature type="compositionally biased region" description="Acidic residues" evidence="1">
    <location>
        <begin position="41"/>
        <end position="68"/>
    </location>
</feature>
<name>A0A9D4GB62_DREPO</name>
<accession>A0A9D4GB62</accession>
<protein>
    <submittedName>
        <fullName evidence="2">Uncharacterized protein</fullName>
    </submittedName>
</protein>
<proteinExistence type="predicted"/>
<feature type="region of interest" description="Disordered" evidence="1">
    <location>
        <begin position="39"/>
        <end position="98"/>
    </location>
</feature>
<reference evidence="2" key="2">
    <citation type="submission" date="2020-11" db="EMBL/GenBank/DDBJ databases">
        <authorList>
            <person name="McCartney M.A."/>
            <person name="Auch B."/>
            <person name="Kono T."/>
            <person name="Mallez S."/>
            <person name="Becker A."/>
            <person name="Gohl D.M."/>
            <person name="Silverstein K.A.T."/>
            <person name="Koren S."/>
            <person name="Bechman K.B."/>
            <person name="Herman A."/>
            <person name="Abrahante J.E."/>
            <person name="Garbe J."/>
        </authorList>
    </citation>
    <scope>NUCLEOTIDE SEQUENCE</scope>
    <source>
        <strain evidence="2">Duluth1</strain>
        <tissue evidence="2">Whole animal</tissue>
    </source>
</reference>
<keyword evidence="3" id="KW-1185">Reference proteome</keyword>